<keyword evidence="9" id="KW-1185">Reference proteome</keyword>
<keyword evidence="4 7" id="KW-0812">Transmembrane</keyword>
<dbReference type="Pfam" id="PF01899">
    <property type="entry name" value="MNHE"/>
    <property type="match status" value="1"/>
</dbReference>
<keyword evidence="5 7" id="KW-1133">Transmembrane helix</keyword>
<dbReference type="GO" id="GO:0005886">
    <property type="term" value="C:plasma membrane"/>
    <property type="evidence" value="ECO:0007669"/>
    <property type="project" value="UniProtKB-SubCell"/>
</dbReference>
<evidence type="ECO:0000256" key="3">
    <source>
        <dbReference type="ARBA" id="ARBA00022475"/>
    </source>
</evidence>
<evidence type="ECO:0000313" key="8">
    <source>
        <dbReference type="EMBL" id="KAA0971925.1"/>
    </source>
</evidence>
<evidence type="ECO:0000256" key="7">
    <source>
        <dbReference type="SAM" id="Phobius"/>
    </source>
</evidence>
<dbReference type="OrthoDB" id="7852837at2"/>
<name>A0A5B0E1C6_9HYPH</name>
<evidence type="ECO:0000256" key="2">
    <source>
        <dbReference type="ARBA" id="ARBA00006228"/>
    </source>
</evidence>
<evidence type="ECO:0000256" key="1">
    <source>
        <dbReference type="ARBA" id="ARBA00004651"/>
    </source>
</evidence>
<evidence type="ECO:0000313" key="9">
    <source>
        <dbReference type="Proteomes" id="UP000324738"/>
    </source>
</evidence>
<dbReference type="InterPro" id="IPR002758">
    <property type="entry name" value="Cation_antiport_E"/>
</dbReference>
<comment type="subcellular location">
    <subcellularLocation>
        <location evidence="1">Cell membrane</location>
        <topology evidence="1">Multi-pass membrane protein</topology>
    </subcellularLocation>
</comment>
<comment type="similarity">
    <text evidence="2">Belongs to the CPA3 antiporters (TC 2.A.63) subunit E family.</text>
</comment>
<protein>
    <submittedName>
        <fullName evidence="8">Sodium:proton antiporter</fullName>
    </submittedName>
</protein>
<keyword evidence="3" id="KW-1003">Cell membrane</keyword>
<gene>
    <name evidence="8" type="ORF">FPY71_02010</name>
</gene>
<dbReference type="AlphaFoldDB" id="A0A5B0E1C6"/>
<keyword evidence="6 7" id="KW-0472">Membrane</keyword>
<evidence type="ECO:0000256" key="4">
    <source>
        <dbReference type="ARBA" id="ARBA00022692"/>
    </source>
</evidence>
<proteinExistence type="inferred from homology"/>
<dbReference type="PANTHER" id="PTHR34584">
    <property type="entry name" value="NA(+)/H(+) ANTIPORTER SUBUNIT E1"/>
    <property type="match status" value="1"/>
</dbReference>
<dbReference type="RefSeq" id="WP_149297137.1">
    <property type="nucleotide sequence ID" value="NZ_VTWH01000001.1"/>
</dbReference>
<evidence type="ECO:0000256" key="6">
    <source>
        <dbReference type="ARBA" id="ARBA00023136"/>
    </source>
</evidence>
<dbReference type="EMBL" id="VTWH01000001">
    <property type="protein sequence ID" value="KAA0971925.1"/>
    <property type="molecule type" value="Genomic_DNA"/>
</dbReference>
<dbReference type="Proteomes" id="UP000324738">
    <property type="component" value="Unassembled WGS sequence"/>
</dbReference>
<feature type="transmembrane region" description="Helical" evidence="7">
    <location>
        <begin position="29"/>
        <end position="55"/>
    </location>
</feature>
<accession>A0A5B0E1C6</accession>
<reference evidence="8 9" key="1">
    <citation type="submission" date="2019-08" db="EMBL/GenBank/DDBJ databases">
        <title>Aureimonas fodiniaquatilis sp. nov., isolated from a coal mine wastewater.</title>
        <authorList>
            <person name="Kim W."/>
        </authorList>
    </citation>
    <scope>NUCLEOTIDE SEQUENCE [LARGE SCALE GENOMIC DNA]</scope>
    <source>
        <strain evidence="8 9">CAU 1482</strain>
    </source>
</reference>
<dbReference type="PANTHER" id="PTHR34584:SF1">
    <property type="entry name" value="NA(+)_H(+) ANTIPORTER SUBUNIT E1"/>
    <property type="match status" value="1"/>
</dbReference>
<sequence length="176" mass="18994">MISPQKNEATATPRRAARVGALGLMRRTVIFYVLWLGLAGAGIADLIIGLFAAFAASWTSFLLIPQSPARFSPLASMRLLFRFAGQSFLAGIYTARRAMDLNIAPGFITYHTNLPAGPARNMFTTIECLFPGSMPVEERRDGTLVLHCLDVNRPSASGMARDEALLRRAGGVGTPP</sequence>
<comment type="caution">
    <text evidence="8">The sequence shown here is derived from an EMBL/GenBank/DDBJ whole genome shotgun (WGS) entry which is preliminary data.</text>
</comment>
<organism evidence="8 9">
    <name type="scientific">Aureimonas fodinaquatilis</name>
    <dbReference type="NCBI Taxonomy" id="2565783"/>
    <lineage>
        <taxon>Bacteria</taxon>
        <taxon>Pseudomonadati</taxon>
        <taxon>Pseudomonadota</taxon>
        <taxon>Alphaproteobacteria</taxon>
        <taxon>Hyphomicrobiales</taxon>
        <taxon>Aurantimonadaceae</taxon>
        <taxon>Aureimonas</taxon>
    </lineage>
</organism>
<dbReference type="GO" id="GO:0008324">
    <property type="term" value="F:monoatomic cation transmembrane transporter activity"/>
    <property type="evidence" value="ECO:0007669"/>
    <property type="project" value="InterPro"/>
</dbReference>
<evidence type="ECO:0000256" key="5">
    <source>
        <dbReference type="ARBA" id="ARBA00022989"/>
    </source>
</evidence>